<reference evidence="8" key="1">
    <citation type="submission" date="2020-05" db="EMBL/GenBank/DDBJ databases">
        <authorList>
            <person name="Chiriac C."/>
            <person name="Salcher M."/>
            <person name="Ghai R."/>
            <person name="Kavagutti S V."/>
        </authorList>
    </citation>
    <scope>NUCLEOTIDE SEQUENCE</scope>
</reference>
<protein>
    <submittedName>
        <fullName evidence="8">Unannotated protein</fullName>
    </submittedName>
</protein>
<evidence type="ECO:0000313" key="8">
    <source>
        <dbReference type="EMBL" id="CAB4651759.1"/>
    </source>
</evidence>
<evidence type="ECO:0000256" key="7">
    <source>
        <dbReference type="SAM" id="Phobius"/>
    </source>
</evidence>
<feature type="transmembrane region" description="Helical" evidence="7">
    <location>
        <begin position="243"/>
        <end position="266"/>
    </location>
</feature>
<evidence type="ECO:0000256" key="5">
    <source>
        <dbReference type="ARBA" id="ARBA00022989"/>
    </source>
</evidence>
<feature type="transmembrane region" description="Helical" evidence="7">
    <location>
        <begin position="159"/>
        <end position="175"/>
    </location>
</feature>
<evidence type="ECO:0000256" key="1">
    <source>
        <dbReference type="ARBA" id="ARBA00004141"/>
    </source>
</evidence>
<evidence type="ECO:0000256" key="3">
    <source>
        <dbReference type="ARBA" id="ARBA00022475"/>
    </source>
</evidence>
<feature type="transmembrane region" description="Helical" evidence="7">
    <location>
        <begin position="55"/>
        <end position="77"/>
    </location>
</feature>
<dbReference type="InterPro" id="IPR004776">
    <property type="entry name" value="Mem_transp_PIN-like"/>
</dbReference>
<dbReference type="GO" id="GO:0055085">
    <property type="term" value="P:transmembrane transport"/>
    <property type="evidence" value="ECO:0007669"/>
    <property type="project" value="InterPro"/>
</dbReference>
<feature type="transmembrane region" description="Helical" evidence="7">
    <location>
        <begin position="217"/>
        <end position="237"/>
    </location>
</feature>
<keyword evidence="6 7" id="KW-0472">Membrane</keyword>
<feature type="transmembrane region" description="Helical" evidence="7">
    <location>
        <begin position="273"/>
        <end position="291"/>
    </location>
</feature>
<accession>A0A6J6KUY3</accession>
<proteinExistence type="predicted"/>
<evidence type="ECO:0000256" key="4">
    <source>
        <dbReference type="ARBA" id="ARBA00022692"/>
    </source>
</evidence>
<keyword evidence="3" id="KW-1003">Cell membrane</keyword>
<dbReference type="PANTHER" id="PTHR36838">
    <property type="entry name" value="AUXIN EFFLUX CARRIER FAMILY PROTEIN"/>
    <property type="match status" value="1"/>
</dbReference>
<evidence type="ECO:0000256" key="6">
    <source>
        <dbReference type="ARBA" id="ARBA00023136"/>
    </source>
</evidence>
<comment type="subcellular location">
    <subcellularLocation>
        <location evidence="1">Membrane</location>
        <topology evidence="1">Multi-pass membrane protein</topology>
    </subcellularLocation>
</comment>
<dbReference type="EMBL" id="CAEZWJ010000014">
    <property type="protein sequence ID" value="CAB4651759.1"/>
    <property type="molecule type" value="Genomic_DNA"/>
</dbReference>
<keyword evidence="5 7" id="KW-1133">Transmembrane helix</keyword>
<feature type="transmembrane region" description="Helical" evidence="7">
    <location>
        <begin position="187"/>
        <end position="205"/>
    </location>
</feature>
<sequence>MIFIVVATFLVCWLIGSLVSVPPKLIWFAEKYVLNFALPAVIIAKMTTVDVTSELLIPVLVAWGSMMGCAVAVYCVGRLRQWSRDTVGALLLVAVLGNTSFLGLGMVSGLLGDDHLSAAIAYDQLGTFLALAIYGSYISGRFGTGDSGGRAILHRLSRFGPFLALLTVIPLRVIGLDADIVTVLNDIGYTVAPVAMGALGLRFTLRVDRAVIGPALTGLFIKMVAVPGIVILVAVVFASTGDLMWSTSILESAAPPMVTAGVVAIAAGFDEKLVAFVVGVGTLAAFAWLPFVSLAL</sequence>
<dbReference type="AlphaFoldDB" id="A0A6J6KUY3"/>
<name>A0A6J6KUY3_9ZZZZ</name>
<feature type="transmembrane region" description="Helical" evidence="7">
    <location>
        <begin position="89"/>
        <end position="111"/>
    </location>
</feature>
<dbReference type="PANTHER" id="PTHR36838:SF1">
    <property type="entry name" value="SLR1864 PROTEIN"/>
    <property type="match status" value="1"/>
</dbReference>
<gene>
    <name evidence="8" type="ORF">UFOPK2214_00644</name>
</gene>
<feature type="transmembrane region" description="Helical" evidence="7">
    <location>
        <begin position="117"/>
        <end position="138"/>
    </location>
</feature>
<organism evidence="8">
    <name type="scientific">freshwater metagenome</name>
    <dbReference type="NCBI Taxonomy" id="449393"/>
    <lineage>
        <taxon>unclassified sequences</taxon>
        <taxon>metagenomes</taxon>
        <taxon>ecological metagenomes</taxon>
    </lineage>
</organism>
<evidence type="ECO:0000256" key="2">
    <source>
        <dbReference type="ARBA" id="ARBA00022448"/>
    </source>
</evidence>
<keyword evidence="4 7" id="KW-0812">Transmembrane</keyword>
<dbReference type="Pfam" id="PF03547">
    <property type="entry name" value="Mem_trans"/>
    <property type="match status" value="1"/>
</dbReference>
<dbReference type="GO" id="GO:0016020">
    <property type="term" value="C:membrane"/>
    <property type="evidence" value="ECO:0007669"/>
    <property type="project" value="UniProtKB-SubCell"/>
</dbReference>
<keyword evidence="2" id="KW-0813">Transport</keyword>